<gene>
    <name evidence="5" type="ordered locus">Acid345_0899</name>
</gene>
<dbReference type="HOGENOM" id="CLU_037628_6_1_0"/>
<dbReference type="SUPFAM" id="SSF53822">
    <property type="entry name" value="Periplasmic binding protein-like I"/>
    <property type="match status" value="1"/>
</dbReference>
<dbReference type="PANTHER" id="PTHR30146:SF109">
    <property type="entry name" value="HTH-TYPE TRANSCRIPTIONAL REGULATOR GALS"/>
    <property type="match status" value="1"/>
</dbReference>
<dbReference type="GO" id="GO:0000976">
    <property type="term" value="F:transcription cis-regulatory region binding"/>
    <property type="evidence" value="ECO:0007669"/>
    <property type="project" value="TreeGrafter"/>
</dbReference>
<dbReference type="eggNOG" id="COG1609">
    <property type="taxonomic scope" value="Bacteria"/>
</dbReference>
<dbReference type="PROSITE" id="PS50932">
    <property type="entry name" value="HTH_LACI_2"/>
    <property type="match status" value="1"/>
</dbReference>
<dbReference type="SUPFAM" id="SSF47413">
    <property type="entry name" value="lambda repressor-like DNA-binding domains"/>
    <property type="match status" value="1"/>
</dbReference>
<dbReference type="PANTHER" id="PTHR30146">
    <property type="entry name" value="LACI-RELATED TRANSCRIPTIONAL REPRESSOR"/>
    <property type="match status" value="1"/>
</dbReference>
<reference evidence="5 6" key="1">
    <citation type="journal article" date="2009" name="Appl. Environ. Microbiol.">
        <title>Three genomes from the phylum Acidobacteria provide insight into the lifestyles of these microorganisms in soils.</title>
        <authorList>
            <person name="Ward N.L."/>
            <person name="Challacombe J.F."/>
            <person name="Janssen P.H."/>
            <person name="Henrissat B."/>
            <person name="Coutinho P.M."/>
            <person name="Wu M."/>
            <person name="Xie G."/>
            <person name="Haft D.H."/>
            <person name="Sait M."/>
            <person name="Badger J."/>
            <person name="Barabote R.D."/>
            <person name="Bradley B."/>
            <person name="Brettin T.S."/>
            <person name="Brinkac L.M."/>
            <person name="Bruce D."/>
            <person name="Creasy T."/>
            <person name="Daugherty S.C."/>
            <person name="Davidsen T.M."/>
            <person name="DeBoy R.T."/>
            <person name="Detter J.C."/>
            <person name="Dodson R.J."/>
            <person name="Durkin A.S."/>
            <person name="Ganapathy A."/>
            <person name="Gwinn-Giglio M."/>
            <person name="Han C.S."/>
            <person name="Khouri H."/>
            <person name="Kiss H."/>
            <person name="Kothari S.P."/>
            <person name="Madupu R."/>
            <person name="Nelson K.E."/>
            <person name="Nelson W.C."/>
            <person name="Paulsen I."/>
            <person name="Penn K."/>
            <person name="Ren Q."/>
            <person name="Rosovitz M.J."/>
            <person name="Selengut J.D."/>
            <person name="Shrivastava S."/>
            <person name="Sullivan S.A."/>
            <person name="Tapia R."/>
            <person name="Thompson L.S."/>
            <person name="Watkins K.L."/>
            <person name="Yang Q."/>
            <person name="Yu C."/>
            <person name="Zafar N."/>
            <person name="Zhou L."/>
            <person name="Kuske C.R."/>
        </authorList>
    </citation>
    <scope>NUCLEOTIDE SEQUENCE [LARGE SCALE GENOMIC DNA]</scope>
    <source>
        <strain evidence="5 6">Ellin345</strain>
    </source>
</reference>
<dbReference type="OrthoDB" id="110416at2"/>
<dbReference type="Proteomes" id="UP000002432">
    <property type="component" value="Chromosome"/>
</dbReference>
<evidence type="ECO:0000259" key="4">
    <source>
        <dbReference type="PROSITE" id="PS50932"/>
    </source>
</evidence>
<proteinExistence type="predicted"/>
<keyword evidence="1" id="KW-0805">Transcription regulation</keyword>
<dbReference type="Gene3D" id="1.10.260.40">
    <property type="entry name" value="lambda repressor-like DNA-binding domains"/>
    <property type="match status" value="1"/>
</dbReference>
<dbReference type="STRING" id="204669.Acid345_0899"/>
<organism evidence="5 6">
    <name type="scientific">Koribacter versatilis (strain Ellin345)</name>
    <dbReference type="NCBI Taxonomy" id="204669"/>
    <lineage>
        <taxon>Bacteria</taxon>
        <taxon>Pseudomonadati</taxon>
        <taxon>Acidobacteriota</taxon>
        <taxon>Terriglobia</taxon>
        <taxon>Terriglobales</taxon>
        <taxon>Candidatus Korobacteraceae</taxon>
        <taxon>Candidatus Korobacter</taxon>
    </lineage>
</organism>
<dbReference type="InterPro" id="IPR010982">
    <property type="entry name" value="Lambda_DNA-bd_dom_sf"/>
</dbReference>
<dbReference type="CDD" id="cd06267">
    <property type="entry name" value="PBP1_LacI_sugar_binding-like"/>
    <property type="match status" value="1"/>
</dbReference>
<dbReference type="GO" id="GO:0003700">
    <property type="term" value="F:DNA-binding transcription factor activity"/>
    <property type="evidence" value="ECO:0007669"/>
    <property type="project" value="TreeGrafter"/>
</dbReference>
<name>Q1IT98_KORVE</name>
<dbReference type="CDD" id="cd01392">
    <property type="entry name" value="HTH_LacI"/>
    <property type="match status" value="1"/>
</dbReference>
<keyword evidence="2" id="KW-0238">DNA-binding</keyword>
<dbReference type="Gene3D" id="3.40.50.2300">
    <property type="match status" value="2"/>
</dbReference>
<evidence type="ECO:0000313" key="5">
    <source>
        <dbReference type="EMBL" id="ABF39902.1"/>
    </source>
</evidence>
<evidence type="ECO:0000256" key="2">
    <source>
        <dbReference type="ARBA" id="ARBA00023125"/>
    </source>
</evidence>
<protein>
    <submittedName>
        <fullName evidence="5">Transcriptional regulator, LacI family</fullName>
    </submittedName>
</protein>
<evidence type="ECO:0000256" key="3">
    <source>
        <dbReference type="ARBA" id="ARBA00023163"/>
    </source>
</evidence>
<keyword evidence="3" id="KW-0804">Transcription</keyword>
<dbReference type="InterPro" id="IPR000843">
    <property type="entry name" value="HTH_LacI"/>
</dbReference>
<keyword evidence="6" id="KW-1185">Reference proteome</keyword>
<dbReference type="AlphaFoldDB" id="Q1IT98"/>
<evidence type="ECO:0000313" key="6">
    <source>
        <dbReference type="Proteomes" id="UP000002432"/>
    </source>
</evidence>
<feature type="domain" description="HTH lacI-type" evidence="4">
    <location>
        <begin position="25"/>
        <end position="82"/>
    </location>
</feature>
<dbReference type="Pfam" id="PF00356">
    <property type="entry name" value="LacI"/>
    <property type="match status" value="1"/>
</dbReference>
<dbReference type="Pfam" id="PF13377">
    <property type="entry name" value="Peripla_BP_3"/>
    <property type="match status" value="1"/>
</dbReference>
<dbReference type="EnsemblBacteria" id="ABF39902">
    <property type="protein sequence ID" value="ABF39902"/>
    <property type="gene ID" value="Acid345_0899"/>
</dbReference>
<sequence length="361" mass="40154">MYDVGMAARKPGKKIHAQQDVPRRVTLKFLAEYLQLSTTTVSVVLSDSPLAMTIAQKTKERIWAAVEKFQYRPNMFAQYLHSKRTFSVAVLVPDIGDEYSSSLISGIERRLSEAGYKYIVASHRGAPKEIETSPETLMDRAVEGMIFINTPLQKRLPIPVVAVSDITTAPGVSRIVIDNDRAIWLGLSHLKQLGHKRIAFFKGPDHNGDTEMRWKAVLENSEKFGLEVERELTVQLGTYPEVNESTVSHHGYAAAMTLLKRTRSFTALMAFNDGSAIGAIRAFQDAGLSVPNAVSVIGIDDVPLGEFIYPRLTTVRQPLEQMGQLAASTLLDRINGMTVLEETKVLPELIVRESTAPQRYR</sequence>
<accession>Q1IT98</accession>
<dbReference type="InterPro" id="IPR028082">
    <property type="entry name" value="Peripla_BP_I"/>
</dbReference>
<evidence type="ECO:0000256" key="1">
    <source>
        <dbReference type="ARBA" id="ARBA00023015"/>
    </source>
</evidence>
<dbReference type="InterPro" id="IPR046335">
    <property type="entry name" value="LacI/GalR-like_sensor"/>
</dbReference>
<dbReference type="KEGG" id="aba:Acid345_0899"/>
<dbReference type="EMBL" id="CP000360">
    <property type="protein sequence ID" value="ABF39902.1"/>
    <property type="molecule type" value="Genomic_DNA"/>
</dbReference>
<dbReference type="SMART" id="SM00354">
    <property type="entry name" value="HTH_LACI"/>
    <property type="match status" value="1"/>
</dbReference>